<proteinExistence type="predicted"/>
<feature type="region of interest" description="Disordered" evidence="3">
    <location>
        <begin position="374"/>
        <end position="414"/>
    </location>
</feature>
<dbReference type="SMART" id="SM00184">
    <property type="entry name" value="RING"/>
    <property type="match status" value="1"/>
</dbReference>
<dbReference type="Pfam" id="PF13639">
    <property type="entry name" value="zf-RING_2"/>
    <property type="match status" value="1"/>
</dbReference>
<dbReference type="EMBL" id="CAMGYJ010000009">
    <property type="protein sequence ID" value="CAI0470228.1"/>
    <property type="molecule type" value="Genomic_DNA"/>
</dbReference>
<dbReference type="PROSITE" id="PS50089">
    <property type="entry name" value="ZF_RING_2"/>
    <property type="match status" value="1"/>
</dbReference>
<keyword evidence="1" id="KW-0863">Zinc-finger</keyword>
<dbReference type="AlphaFoldDB" id="A0AAV0PJ51"/>
<evidence type="ECO:0000313" key="6">
    <source>
        <dbReference type="Proteomes" id="UP001154282"/>
    </source>
</evidence>
<feature type="domain" description="RING-type" evidence="4">
    <location>
        <begin position="10"/>
        <end position="58"/>
    </location>
</feature>
<keyword evidence="2" id="KW-0175">Coiled coil</keyword>
<dbReference type="InterPro" id="IPR001841">
    <property type="entry name" value="Znf_RING"/>
</dbReference>
<dbReference type="GO" id="GO:0008270">
    <property type="term" value="F:zinc ion binding"/>
    <property type="evidence" value="ECO:0007669"/>
    <property type="project" value="UniProtKB-KW"/>
</dbReference>
<evidence type="ECO:0000256" key="1">
    <source>
        <dbReference type="PROSITE-ProRule" id="PRU00175"/>
    </source>
</evidence>
<reference evidence="5" key="1">
    <citation type="submission" date="2022-08" db="EMBL/GenBank/DDBJ databases">
        <authorList>
            <person name="Gutierrez-Valencia J."/>
        </authorList>
    </citation>
    <scope>NUCLEOTIDE SEQUENCE</scope>
</reference>
<sequence length="549" mass="60141">MNNPFAKTICSICYEDLKPIVEDLQVISICGHVFHELCLQQWFGYCSGRKKCTCPVCKQSCKAANVSRLYFQSLGDPADHCASQCEEKQADPKLLGGEIVRLEAKVQGLNSTVDCQGKEIQRLNGELYDCNEQLKAELLLKNEVVKQKASVQEMLRFKSQELDVLKKDHLKLQDKSMALAKELAALKLASDLNLEEDEVLKLASFGNEANAKDTIDILRKSLVSRNKSYQELLAKCNQLGRGEARSSKNLEKAKEKIIRLKTRIQELVTAVELKENQALRLLKTSKDTNSMKKIPGGLSDKLDTPTSGIFRPGNQKEQVSSTSLDCLVRTASSIGDARVPFSINDHGSNFTDEPSRNQACDKQRNNCIIIDEGDQDLDLDHPTGKQQTEEQPVDNAGSGTNRSKDTASPAAAAQEASFSIGGNVDVWPALNIRKELPSSVSFSKPADICFSSGLLGPDGTTRYLGKWCKRDQSKQSAGQKPSTNSGDLIAVGADGRGGRVKVLRPLNQALMGGSESSMPAKRCKLGTKTTTLQSQGCLQIEHFFGKAKQ</sequence>
<comment type="caution">
    <text evidence="5">The sequence shown here is derived from an EMBL/GenBank/DDBJ whole genome shotgun (WGS) entry which is preliminary data.</text>
</comment>
<dbReference type="SUPFAM" id="SSF57850">
    <property type="entry name" value="RING/U-box"/>
    <property type="match status" value="1"/>
</dbReference>
<name>A0AAV0PJ51_9ROSI</name>
<dbReference type="Gene3D" id="3.30.40.10">
    <property type="entry name" value="Zinc/RING finger domain, C3HC4 (zinc finger)"/>
    <property type="match status" value="1"/>
</dbReference>
<evidence type="ECO:0000259" key="4">
    <source>
        <dbReference type="PROSITE" id="PS50089"/>
    </source>
</evidence>
<protein>
    <recommendedName>
        <fullName evidence="4">RING-type domain-containing protein</fullName>
    </recommendedName>
</protein>
<evidence type="ECO:0000256" key="3">
    <source>
        <dbReference type="SAM" id="MobiDB-lite"/>
    </source>
</evidence>
<accession>A0AAV0PJ51</accession>
<keyword evidence="6" id="KW-1185">Reference proteome</keyword>
<dbReference type="CDD" id="cd16448">
    <property type="entry name" value="RING-H2"/>
    <property type="match status" value="1"/>
</dbReference>
<dbReference type="PANTHER" id="PTHR47344:SF1">
    <property type="entry name" value="RING ZINC FINGER PROTEIN-RELATED"/>
    <property type="match status" value="1"/>
</dbReference>
<evidence type="ECO:0000256" key="2">
    <source>
        <dbReference type="SAM" id="Coils"/>
    </source>
</evidence>
<feature type="coiled-coil region" evidence="2">
    <location>
        <begin position="243"/>
        <end position="277"/>
    </location>
</feature>
<organism evidence="5 6">
    <name type="scientific">Linum tenue</name>
    <dbReference type="NCBI Taxonomy" id="586396"/>
    <lineage>
        <taxon>Eukaryota</taxon>
        <taxon>Viridiplantae</taxon>
        <taxon>Streptophyta</taxon>
        <taxon>Embryophyta</taxon>
        <taxon>Tracheophyta</taxon>
        <taxon>Spermatophyta</taxon>
        <taxon>Magnoliopsida</taxon>
        <taxon>eudicotyledons</taxon>
        <taxon>Gunneridae</taxon>
        <taxon>Pentapetalae</taxon>
        <taxon>rosids</taxon>
        <taxon>fabids</taxon>
        <taxon>Malpighiales</taxon>
        <taxon>Linaceae</taxon>
        <taxon>Linum</taxon>
    </lineage>
</organism>
<keyword evidence="1" id="KW-0479">Metal-binding</keyword>
<keyword evidence="1" id="KW-0862">Zinc</keyword>
<dbReference type="Proteomes" id="UP001154282">
    <property type="component" value="Unassembled WGS sequence"/>
</dbReference>
<dbReference type="PANTHER" id="PTHR47344">
    <property type="entry name" value="RING ZINC FINGER PROTEIN-RELATED"/>
    <property type="match status" value="1"/>
</dbReference>
<dbReference type="InterPro" id="IPR013083">
    <property type="entry name" value="Znf_RING/FYVE/PHD"/>
</dbReference>
<gene>
    <name evidence="5" type="ORF">LITE_LOCUS38487</name>
</gene>
<evidence type="ECO:0000313" key="5">
    <source>
        <dbReference type="EMBL" id="CAI0470228.1"/>
    </source>
</evidence>
<feature type="region of interest" description="Disordered" evidence="3">
    <location>
        <begin position="290"/>
        <end position="316"/>
    </location>
</feature>